<keyword evidence="2" id="KW-0229">DNA integration</keyword>
<dbReference type="Proteomes" id="UP000078084">
    <property type="component" value="Unassembled WGS sequence"/>
</dbReference>
<accession>A0A171KSC9</accession>
<dbReference type="PANTHER" id="PTHR30349">
    <property type="entry name" value="PHAGE INTEGRASE-RELATED"/>
    <property type="match status" value="1"/>
</dbReference>
<dbReference type="PATRIC" id="fig|206506.3.peg.2027"/>
<dbReference type="GO" id="GO:0015074">
    <property type="term" value="P:DNA integration"/>
    <property type="evidence" value="ECO:0007669"/>
    <property type="project" value="UniProtKB-KW"/>
</dbReference>
<evidence type="ECO:0000256" key="1">
    <source>
        <dbReference type="ARBA" id="ARBA00008857"/>
    </source>
</evidence>
<dbReference type="GO" id="GO:0003677">
    <property type="term" value="F:DNA binding"/>
    <property type="evidence" value="ECO:0007669"/>
    <property type="project" value="UniProtKB-KW"/>
</dbReference>
<reference evidence="7 8" key="1">
    <citation type="submission" date="2015-04" db="EMBL/GenBank/DDBJ databases">
        <title>Genome sequence of Kerstersia gyiorum CG1.</title>
        <authorList>
            <person name="Greninger A.L."/>
            <person name="Kozyreva V."/>
            <person name="Chaturvedi V."/>
        </authorList>
    </citation>
    <scope>NUCLEOTIDE SEQUENCE [LARGE SCALE GENOMIC DNA]</scope>
    <source>
        <strain evidence="7 8">CG1</strain>
    </source>
</reference>
<evidence type="ECO:0000313" key="7">
    <source>
        <dbReference type="EMBL" id="KKO71796.1"/>
    </source>
</evidence>
<dbReference type="PANTHER" id="PTHR30349:SF64">
    <property type="entry name" value="PROPHAGE INTEGRASE INTD-RELATED"/>
    <property type="match status" value="1"/>
</dbReference>
<dbReference type="EMBL" id="LBNE01000005">
    <property type="protein sequence ID" value="KKO71796.1"/>
    <property type="molecule type" value="Genomic_DNA"/>
</dbReference>
<dbReference type="InterPro" id="IPR013762">
    <property type="entry name" value="Integrase-like_cat_sf"/>
</dbReference>
<evidence type="ECO:0000256" key="5">
    <source>
        <dbReference type="SAM" id="MobiDB-lite"/>
    </source>
</evidence>
<keyword evidence="8" id="KW-1185">Reference proteome</keyword>
<evidence type="ECO:0000256" key="3">
    <source>
        <dbReference type="ARBA" id="ARBA00023125"/>
    </source>
</evidence>
<organism evidence="7 8">
    <name type="scientific">Kerstersia gyiorum</name>
    <dbReference type="NCBI Taxonomy" id="206506"/>
    <lineage>
        <taxon>Bacteria</taxon>
        <taxon>Pseudomonadati</taxon>
        <taxon>Pseudomonadota</taxon>
        <taxon>Betaproteobacteria</taxon>
        <taxon>Burkholderiales</taxon>
        <taxon>Alcaligenaceae</taxon>
        <taxon>Kerstersia</taxon>
    </lineage>
</organism>
<dbReference type="InterPro" id="IPR011010">
    <property type="entry name" value="DNA_brk_join_enz"/>
</dbReference>
<dbReference type="RefSeq" id="WP_068370758.1">
    <property type="nucleotide sequence ID" value="NZ_JBLLEH010000006.1"/>
</dbReference>
<dbReference type="Gene3D" id="1.10.150.130">
    <property type="match status" value="1"/>
</dbReference>
<evidence type="ECO:0000313" key="8">
    <source>
        <dbReference type="Proteomes" id="UP000078084"/>
    </source>
</evidence>
<evidence type="ECO:0000256" key="4">
    <source>
        <dbReference type="ARBA" id="ARBA00023172"/>
    </source>
</evidence>
<dbReference type="STRING" id="206506.AAV32_09460"/>
<gene>
    <name evidence="7" type="ORF">AAV32_09460</name>
</gene>
<feature type="domain" description="Tyr recombinase" evidence="6">
    <location>
        <begin position="184"/>
        <end position="360"/>
    </location>
</feature>
<evidence type="ECO:0000256" key="2">
    <source>
        <dbReference type="ARBA" id="ARBA00022908"/>
    </source>
</evidence>
<feature type="compositionally biased region" description="Basic and acidic residues" evidence="5">
    <location>
        <begin position="346"/>
        <end position="360"/>
    </location>
</feature>
<dbReference type="AlphaFoldDB" id="A0A171KSC9"/>
<proteinExistence type="inferred from homology"/>
<dbReference type="Pfam" id="PF00589">
    <property type="entry name" value="Phage_integrase"/>
    <property type="match status" value="1"/>
</dbReference>
<dbReference type="GO" id="GO:0006310">
    <property type="term" value="P:DNA recombination"/>
    <property type="evidence" value="ECO:0007669"/>
    <property type="project" value="UniProtKB-KW"/>
</dbReference>
<feature type="region of interest" description="Disordered" evidence="5">
    <location>
        <begin position="340"/>
        <end position="360"/>
    </location>
</feature>
<dbReference type="PROSITE" id="PS51898">
    <property type="entry name" value="TYR_RECOMBINASE"/>
    <property type="match status" value="1"/>
</dbReference>
<dbReference type="InterPro" id="IPR050090">
    <property type="entry name" value="Tyrosine_recombinase_XerCD"/>
</dbReference>
<keyword evidence="3" id="KW-0238">DNA-binding</keyword>
<keyword evidence="4" id="KW-0233">DNA recombination</keyword>
<evidence type="ECO:0000259" key="6">
    <source>
        <dbReference type="PROSITE" id="PS51898"/>
    </source>
</evidence>
<comment type="similarity">
    <text evidence="1">Belongs to the 'phage' integrase family.</text>
</comment>
<dbReference type="InterPro" id="IPR002104">
    <property type="entry name" value="Integrase_catalytic"/>
</dbReference>
<dbReference type="InterPro" id="IPR010998">
    <property type="entry name" value="Integrase_recombinase_N"/>
</dbReference>
<name>A0A171KSC9_9BURK</name>
<sequence>MGRKPTKNLNLPPRMRARAQRSGRVFYYYDAGGKPRKEIPLGPDMVAAIRQWAELEGERPTGIQLAPTFLEAAQAYIKEVLPTKSPRTQSDNLEELSYLREYFGNPPAPLDQIRPQHIALYKTWRSQKSREWYASKGRQAPPNAGHVRANRDLALFSHIFNHARATGLTDAPNPCLGVPKNTESGRDIYVQDKAFDLVYKHARQPLRDAMDMLYLTGQRPQDIIKMTDQHIRDGAIDVQQGKTGKKLRLMIVGELATLIDRIQARRAQYPITPPCLIVTESGQSLTLRNLQKMFKDARNAAGLAADDSFQLRDLRAKAATDTADASGDIRQAQRQLGHSSLQMTEHYVRNRLGDKVKPTR</sequence>
<protein>
    <submittedName>
        <fullName evidence="7">Integrase</fullName>
    </submittedName>
</protein>
<dbReference type="SUPFAM" id="SSF56349">
    <property type="entry name" value="DNA breaking-rejoining enzymes"/>
    <property type="match status" value="1"/>
</dbReference>
<comment type="caution">
    <text evidence="7">The sequence shown here is derived from an EMBL/GenBank/DDBJ whole genome shotgun (WGS) entry which is preliminary data.</text>
</comment>
<dbReference type="Gene3D" id="1.10.443.10">
    <property type="entry name" value="Intergrase catalytic core"/>
    <property type="match status" value="1"/>
</dbReference>